<evidence type="ECO:0000313" key="1">
    <source>
        <dbReference type="EMBL" id="KAK4073044.1"/>
    </source>
</evidence>
<name>A0ABR0BEU9_PURLI</name>
<organism evidence="1 2">
    <name type="scientific">Purpureocillium lilacinum</name>
    <name type="common">Paecilomyces lilacinus</name>
    <dbReference type="NCBI Taxonomy" id="33203"/>
    <lineage>
        <taxon>Eukaryota</taxon>
        <taxon>Fungi</taxon>
        <taxon>Dikarya</taxon>
        <taxon>Ascomycota</taxon>
        <taxon>Pezizomycotina</taxon>
        <taxon>Sordariomycetes</taxon>
        <taxon>Hypocreomycetidae</taxon>
        <taxon>Hypocreales</taxon>
        <taxon>Ophiocordycipitaceae</taxon>
        <taxon>Purpureocillium</taxon>
    </lineage>
</organism>
<evidence type="ECO:0000313" key="2">
    <source>
        <dbReference type="Proteomes" id="UP001287286"/>
    </source>
</evidence>
<keyword evidence="2" id="KW-1185">Reference proteome</keyword>
<sequence length="389" mass="43446">MLPPSFDTARQRLSRWNETSRPLLSITYRLVACIHYHENGHSALHHVEVQEPVNYLPYAEVQPPTAIEDFPGEFVFSKLIKLRKHALGGHLGAARLSASEPPPLIYSSPMSAPSTEFEVFIIIHPISLPLCVLQNLSFDVKPAIRAKTVYSTTPMTCMTKQSDLAEDTLNHVHDDVAKLEERRFSDLEWRQILESGLDDMPTTDEALASSGPQILSGQNGLRGKPNERHGAYDGVWKASITVVIKPPELLVPAFCGSLIARSYSLLLRIRLLNGRLFGAVLTDDNDRFWVRVYSRLGVQGFLVKHLRVEGNRSLRNEGSRYHCCGDECVLDTHDTLNRAMDVALRASTPSITFQRHPLTYRTNGPESPLKACRATQEPDLAGPAYLATM</sequence>
<accession>A0ABR0BEU9</accession>
<protein>
    <submittedName>
        <fullName evidence="1">Uncharacterized protein</fullName>
    </submittedName>
</protein>
<dbReference type="Proteomes" id="UP001287286">
    <property type="component" value="Unassembled WGS sequence"/>
</dbReference>
<comment type="caution">
    <text evidence="1">The sequence shown here is derived from an EMBL/GenBank/DDBJ whole genome shotgun (WGS) entry which is preliminary data.</text>
</comment>
<gene>
    <name evidence="1" type="ORF">Purlil1_13188</name>
</gene>
<proteinExistence type="predicted"/>
<reference evidence="1 2" key="1">
    <citation type="journal article" date="2024" name="Microbiol. Resour. Announc.">
        <title>Genome annotations for the ascomycete fungi Trichoderma harzianum, Trichoderma aggressivum, and Purpureocillium lilacinum.</title>
        <authorList>
            <person name="Beijen E.P.W."/>
            <person name="Ohm R.A."/>
        </authorList>
    </citation>
    <scope>NUCLEOTIDE SEQUENCE [LARGE SCALE GENOMIC DNA]</scope>
    <source>
        <strain evidence="1 2">CBS 150709</strain>
    </source>
</reference>
<dbReference type="EMBL" id="JAWRVI010000177">
    <property type="protein sequence ID" value="KAK4073044.1"/>
    <property type="molecule type" value="Genomic_DNA"/>
</dbReference>